<reference evidence="1 2" key="1">
    <citation type="journal article" date="2019" name="Commun. Biol.">
        <title>The bagworm genome reveals a unique fibroin gene that provides high tensile strength.</title>
        <authorList>
            <person name="Kono N."/>
            <person name="Nakamura H."/>
            <person name="Ohtoshi R."/>
            <person name="Tomita M."/>
            <person name="Numata K."/>
            <person name="Arakawa K."/>
        </authorList>
    </citation>
    <scope>NUCLEOTIDE SEQUENCE [LARGE SCALE GENOMIC DNA]</scope>
</reference>
<proteinExistence type="predicted"/>
<dbReference type="InterPro" id="IPR029071">
    <property type="entry name" value="Ubiquitin-like_domsf"/>
</dbReference>
<sequence length="113" mass="12337">MDETNTANSSSAAAVADGASAAAHTKTVGVAPIKSASHVKLLIKSSNQQYDDHVIESDMLWTVKRLKYHLSVAYPSKPDQTLQVLIEQTIYTQPQMAYDKETQLLLIMAQTSS</sequence>
<comment type="caution">
    <text evidence="1">The sequence shown here is derived from an EMBL/GenBank/DDBJ whole genome shotgun (WGS) entry which is preliminary data.</text>
</comment>
<dbReference type="Proteomes" id="UP000299102">
    <property type="component" value="Unassembled WGS sequence"/>
</dbReference>
<dbReference type="STRING" id="151549.A0A4C1T9I3"/>
<organism evidence="1 2">
    <name type="scientific">Eumeta variegata</name>
    <name type="common">Bagworm moth</name>
    <name type="synonym">Eumeta japonica</name>
    <dbReference type="NCBI Taxonomy" id="151549"/>
    <lineage>
        <taxon>Eukaryota</taxon>
        <taxon>Metazoa</taxon>
        <taxon>Ecdysozoa</taxon>
        <taxon>Arthropoda</taxon>
        <taxon>Hexapoda</taxon>
        <taxon>Insecta</taxon>
        <taxon>Pterygota</taxon>
        <taxon>Neoptera</taxon>
        <taxon>Endopterygota</taxon>
        <taxon>Lepidoptera</taxon>
        <taxon>Glossata</taxon>
        <taxon>Ditrysia</taxon>
        <taxon>Tineoidea</taxon>
        <taxon>Psychidae</taxon>
        <taxon>Oiketicinae</taxon>
        <taxon>Eumeta</taxon>
    </lineage>
</organism>
<accession>A0A4C1T9I3</accession>
<evidence type="ECO:0000313" key="2">
    <source>
        <dbReference type="Proteomes" id="UP000299102"/>
    </source>
</evidence>
<dbReference type="OrthoDB" id="21589at2759"/>
<protein>
    <submittedName>
        <fullName evidence="1">Homocysteine-responsive endoplasmic reticulum-resident ubiquitin-like domain member 2 protein</fullName>
    </submittedName>
</protein>
<dbReference type="EMBL" id="BGZK01004649">
    <property type="protein sequence ID" value="GBP10148.1"/>
    <property type="molecule type" value="Genomic_DNA"/>
</dbReference>
<dbReference type="SUPFAM" id="SSF54236">
    <property type="entry name" value="Ubiquitin-like"/>
    <property type="match status" value="1"/>
</dbReference>
<dbReference type="AlphaFoldDB" id="A0A4C1T9I3"/>
<name>A0A4C1T9I3_EUMVA</name>
<keyword evidence="2" id="KW-1185">Reference proteome</keyword>
<dbReference type="Gene3D" id="3.10.20.90">
    <property type="entry name" value="Phosphatidylinositol 3-kinase Catalytic Subunit, Chain A, domain 1"/>
    <property type="match status" value="1"/>
</dbReference>
<evidence type="ECO:0000313" key="1">
    <source>
        <dbReference type="EMBL" id="GBP10148.1"/>
    </source>
</evidence>
<gene>
    <name evidence="1" type="primary">herpud2</name>
    <name evidence="1" type="ORF">EVAR_73061_1</name>
</gene>